<accession>A0A7W9CIP8</accession>
<feature type="domain" description="GH16" evidence="2">
    <location>
        <begin position="210"/>
        <end position="462"/>
    </location>
</feature>
<dbReference type="InterPro" id="IPR000757">
    <property type="entry name" value="Beta-glucanase-like"/>
</dbReference>
<proteinExistence type="inferred from homology"/>
<dbReference type="RefSeq" id="WP_183213340.1">
    <property type="nucleotide sequence ID" value="NZ_JACHOR010000003.1"/>
</dbReference>
<comment type="caution">
    <text evidence="3">The sequence shown here is derived from an EMBL/GenBank/DDBJ whole genome shotgun (WGS) entry which is preliminary data.</text>
</comment>
<evidence type="ECO:0000313" key="3">
    <source>
        <dbReference type="EMBL" id="MBB5746362.1"/>
    </source>
</evidence>
<dbReference type="PROSITE" id="PS51762">
    <property type="entry name" value="GH16_2"/>
    <property type="match status" value="1"/>
</dbReference>
<dbReference type="CDD" id="cd08023">
    <property type="entry name" value="GH16_laminarinase_like"/>
    <property type="match status" value="1"/>
</dbReference>
<sequence length="579" mass="61149">MPYVNAVGRVLHESAPSSRWQTATTPGQVLTGSSIHETLTGGRGHTLVGGDGDDIYGLTGPAVIRETAGGGTDTMSVWASAELPDHVENLLMNGGWGWYAIGNDLDNIITGTGGRQQIDGGSGNDVLIGGDGADLFVMSRGNGSDVIVDFGAGADQIRLAGYGLHSFGDVLAIARQTGSDVVLNLTAGEILILRNVSLTSLEAQDFLLEIDLSRFTQTFSEEFDSLRLSPSGGVWDTFYSHNDSASLLSRYHAGEAQIYVDPLFAGTSGRALGLNPFSIANGVLTITAAPVTTSAAPFLGGQTYTSGLLTTESSFAQQYGYFEIRAALPAGQGFWPAFWLLPEDGSWPPEIDVFEMLGRDPDTFYYSTHTIENGQHVLQTGQYRVDTTDFHVYGVDWGPQNITFYLDGVAIAQVPTPDSMHRPFYMLLNLAVGGTWGGAPDETTGTGLMQVDYVRAWAYATAPDKGSDLQICWNAAVVDGIESGPSTIDMAVPKPAPLVIGVLDWADDFLIGSSDFAAPPGFESVDDGSTAGYGDAGSSGSLGDFGGIAGNPFHDISHQEGLAWLSIAPTEHSADGFLL</sequence>
<dbReference type="InterPro" id="IPR050546">
    <property type="entry name" value="Glycosyl_Hydrlase_16"/>
</dbReference>
<protein>
    <submittedName>
        <fullName evidence="3">Beta-glucanase (GH16 family)</fullName>
    </submittedName>
</protein>
<dbReference type="EMBL" id="JACHOR010000003">
    <property type="protein sequence ID" value="MBB5746362.1"/>
    <property type="molecule type" value="Genomic_DNA"/>
</dbReference>
<dbReference type="Pfam" id="PF00722">
    <property type="entry name" value="Glyco_hydro_16"/>
    <property type="match status" value="1"/>
</dbReference>
<dbReference type="PANTHER" id="PTHR10963:SF55">
    <property type="entry name" value="GLYCOSIDE HYDROLASE FAMILY 16 PROTEIN"/>
    <property type="match status" value="1"/>
</dbReference>
<dbReference type="GO" id="GO:0005975">
    <property type="term" value="P:carbohydrate metabolic process"/>
    <property type="evidence" value="ECO:0007669"/>
    <property type="project" value="InterPro"/>
</dbReference>
<organism evidence="3 4">
    <name type="scientific">Brevundimonas variabilis</name>
    <dbReference type="NCBI Taxonomy" id="74312"/>
    <lineage>
        <taxon>Bacteria</taxon>
        <taxon>Pseudomonadati</taxon>
        <taxon>Pseudomonadota</taxon>
        <taxon>Alphaproteobacteria</taxon>
        <taxon>Caulobacterales</taxon>
        <taxon>Caulobacteraceae</taxon>
        <taxon>Brevundimonas</taxon>
    </lineage>
</organism>
<dbReference type="Gene3D" id="2.60.120.200">
    <property type="match status" value="1"/>
</dbReference>
<dbReference type="InterPro" id="IPR011049">
    <property type="entry name" value="Serralysin-like_metalloprot_C"/>
</dbReference>
<evidence type="ECO:0000256" key="1">
    <source>
        <dbReference type="ARBA" id="ARBA00006865"/>
    </source>
</evidence>
<evidence type="ECO:0000259" key="2">
    <source>
        <dbReference type="PROSITE" id="PS51762"/>
    </source>
</evidence>
<keyword evidence="4" id="KW-1185">Reference proteome</keyword>
<dbReference type="Proteomes" id="UP000545037">
    <property type="component" value="Unassembled WGS sequence"/>
</dbReference>
<dbReference type="Gene3D" id="2.150.10.10">
    <property type="entry name" value="Serralysin-like metalloprotease, C-terminal"/>
    <property type="match status" value="1"/>
</dbReference>
<comment type="similarity">
    <text evidence="1">Belongs to the glycosyl hydrolase 16 family.</text>
</comment>
<reference evidence="3 4" key="1">
    <citation type="submission" date="2020-08" db="EMBL/GenBank/DDBJ databases">
        <title>Genomic Encyclopedia of Type Strains, Phase IV (KMG-IV): sequencing the most valuable type-strain genomes for metagenomic binning, comparative biology and taxonomic classification.</title>
        <authorList>
            <person name="Goeker M."/>
        </authorList>
    </citation>
    <scope>NUCLEOTIDE SEQUENCE [LARGE SCALE GENOMIC DNA]</scope>
    <source>
        <strain evidence="3 4">DSM 4737</strain>
    </source>
</reference>
<dbReference type="InterPro" id="IPR013320">
    <property type="entry name" value="ConA-like_dom_sf"/>
</dbReference>
<evidence type="ECO:0000313" key="4">
    <source>
        <dbReference type="Proteomes" id="UP000545037"/>
    </source>
</evidence>
<dbReference type="SUPFAM" id="SSF51120">
    <property type="entry name" value="beta-Roll"/>
    <property type="match status" value="1"/>
</dbReference>
<dbReference type="GO" id="GO:0004553">
    <property type="term" value="F:hydrolase activity, hydrolyzing O-glycosyl compounds"/>
    <property type="evidence" value="ECO:0007669"/>
    <property type="project" value="InterPro"/>
</dbReference>
<dbReference type="AlphaFoldDB" id="A0A7W9CIP8"/>
<gene>
    <name evidence="3" type="ORF">GGR13_001966</name>
</gene>
<dbReference type="SUPFAM" id="SSF49899">
    <property type="entry name" value="Concanavalin A-like lectins/glucanases"/>
    <property type="match status" value="1"/>
</dbReference>
<dbReference type="PANTHER" id="PTHR10963">
    <property type="entry name" value="GLYCOSYL HYDROLASE-RELATED"/>
    <property type="match status" value="1"/>
</dbReference>
<name>A0A7W9CIP8_9CAUL</name>
<dbReference type="PRINTS" id="PR00313">
    <property type="entry name" value="CABNDNGRPT"/>
</dbReference>